<feature type="region of interest" description="Disordered" evidence="10">
    <location>
        <begin position="604"/>
        <end position="627"/>
    </location>
</feature>
<gene>
    <name evidence="13" type="primary">gla1_2</name>
    <name evidence="13" type="ORF">VKT23_003494</name>
</gene>
<feature type="domain" description="CBM20" evidence="12">
    <location>
        <begin position="526"/>
        <end position="627"/>
    </location>
</feature>
<keyword evidence="4 9" id="KW-0378">Hydrolase</keyword>
<dbReference type="InterPro" id="IPR002044">
    <property type="entry name" value="CBM20"/>
</dbReference>
<comment type="similarity">
    <text evidence="2 9">Belongs to the glycosyl hydrolase 15 family.</text>
</comment>
<evidence type="ECO:0000256" key="9">
    <source>
        <dbReference type="PIRNR" id="PIRNR001031"/>
    </source>
</evidence>
<reference evidence="13 14" key="1">
    <citation type="submission" date="2024-01" db="EMBL/GenBank/DDBJ databases">
        <title>A draft genome for the cacao thread blight pathogen Marasmiellus scandens.</title>
        <authorList>
            <person name="Baruah I.K."/>
            <person name="Leung J."/>
            <person name="Bukari Y."/>
            <person name="Amoako-Attah I."/>
            <person name="Meinhardt L.W."/>
            <person name="Bailey B.A."/>
            <person name="Cohen S.P."/>
        </authorList>
    </citation>
    <scope>NUCLEOTIDE SEQUENCE [LARGE SCALE GENOMIC DNA]</scope>
    <source>
        <strain evidence="13 14">GH-19</strain>
    </source>
</reference>
<dbReference type="EMBL" id="JBANRG010000003">
    <property type="protein sequence ID" value="KAK7468998.1"/>
    <property type="molecule type" value="Genomic_DNA"/>
</dbReference>
<protein>
    <recommendedName>
        <fullName evidence="9">Glucoamylase</fullName>
        <ecNumber evidence="9">3.2.1.3</ecNumber>
    </recommendedName>
    <alternativeName>
        <fullName evidence="9">1,4-alpha-D-glucan glucohydrolase</fullName>
    </alternativeName>
    <alternativeName>
        <fullName evidence="9">Glucan 1,4-alpha-glucosidase</fullName>
    </alternativeName>
</protein>
<dbReference type="PROSITE" id="PS00820">
    <property type="entry name" value="GLUCOAMYLASE"/>
    <property type="match status" value="1"/>
</dbReference>
<dbReference type="PRINTS" id="PR00736">
    <property type="entry name" value="GLHYDRLASE15"/>
</dbReference>
<dbReference type="EC" id="3.2.1.3" evidence="9"/>
<dbReference type="PANTHER" id="PTHR31616:SF12">
    <property type="entry name" value="GLUCOAMYLASE"/>
    <property type="match status" value="1"/>
</dbReference>
<evidence type="ECO:0000256" key="7">
    <source>
        <dbReference type="ARBA" id="ARBA00023295"/>
    </source>
</evidence>
<dbReference type="InterPro" id="IPR013784">
    <property type="entry name" value="Carb-bd-like_fold"/>
</dbReference>
<feature type="transmembrane region" description="Helical" evidence="11">
    <location>
        <begin position="12"/>
        <end position="29"/>
    </location>
</feature>
<dbReference type="PIRSF" id="PIRSF001031">
    <property type="entry name" value="Glu-a-glcsd_SBD"/>
    <property type="match status" value="1"/>
</dbReference>
<evidence type="ECO:0000259" key="12">
    <source>
        <dbReference type="PROSITE" id="PS51166"/>
    </source>
</evidence>
<evidence type="ECO:0000256" key="5">
    <source>
        <dbReference type="ARBA" id="ARBA00023180"/>
    </source>
</evidence>
<evidence type="ECO:0000256" key="8">
    <source>
        <dbReference type="ARBA" id="ARBA00023326"/>
    </source>
</evidence>
<dbReference type="InterPro" id="IPR000165">
    <property type="entry name" value="Glucoamylase"/>
</dbReference>
<comment type="catalytic activity">
    <reaction evidence="1 9">
        <text>Hydrolysis of terminal (1-&gt;4)-linked alpha-D-glucose residues successively from non-reducing ends of the chains with release of beta-D-glucose.</text>
        <dbReference type="EC" id="3.2.1.3"/>
    </reaction>
</comment>
<keyword evidence="11" id="KW-0472">Membrane</keyword>
<dbReference type="InterPro" id="IPR013783">
    <property type="entry name" value="Ig-like_fold"/>
</dbReference>
<keyword evidence="11" id="KW-0812">Transmembrane</keyword>
<dbReference type="Pfam" id="PF00686">
    <property type="entry name" value="CBM_20"/>
    <property type="match status" value="1"/>
</dbReference>
<name>A0ABR1JZ51_9AGAR</name>
<dbReference type="InterPro" id="IPR008291">
    <property type="entry name" value="Glucoamylase_SBD"/>
</dbReference>
<comment type="caution">
    <text evidence="13">The sequence shown here is derived from an EMBL/GenBank/DDBJ whole genome shotgun (WGS) entry which is preliminary data.</text>
</comment>
<dbReference type="InterPro" id="IPR046966">
    <property type="entry name" value="Glucoamylase_active_site"/>
</dbReference>
<dbReference type="GO" id="GO:0004339">
    <property type="term" value="F:glucan 1,4-alpha-glucosidase activity"/>
    <property type="evidence" value="ECO:0007669"/>
    <property type="project" value="UniProtKB-EC"/>
</dbReference>
<keyword evidence="14" id="KW-1185">Reference proteome</keyword>
<dbReference type="Gene3D" id="1.50.10.10">
    <property type="match status" value="1"/>
</dbReference>
<dbReference type="Pfam" id="PF00723">
    <property type="entry name" value="Glyco_hydro_15"/>
    <property type="match status" value="1"/>
</dbReference>
<dbReference type="PROSITE" id="PS51166">
    <property type="entry name" value="CBM20"/>
    <property type="match status" value="1"/>
</dbReference>
<evidence type="ECO:0000256" key="4">
    <source>
        <dbReference type="ARBA" id="ARBA00022801"/>
    </source>
</evidence>
<keyword evidence="5" id="KW-0325">Glycoprotein</keyword>
<evidence type="ECO:0000256" key="2">
    <source>
        <dbReference type="ARBA" id="ARBA00006188"/>
    </source>
</evidence>
<evidence type="ECO:0000256" key="1">
    <source>
        <dbReference type="ARBA" id="ARBA00001863"/>
    </source>
</evidence>
<dbReference type="InterPro" id="IPR011613">
    <property type="entry name" value="GH15-like"/>
</dbReference>
<evidence type="ECO:0000256" key="10">
    <source>
        <dbReference type="SAM" id="MobiDB-lite"/>
    </source>
</evidence>
<evidence type="ECO:0000313" key="14">
    <source>
        <dbReference type="Proteomes" id="UP001498398"/>
    </source>
</evidence>
<dbReference type="SMART" id="SM01065">
    <property type="entry name" value="CBM_2"/>
    <property type="match status" value="1"/>
</dbReference>
<sequence length="627" mass="68963">MPQQAKGTNGTVTILTLLVLGIGLSWTYFRIPDSYLPVLENARVLISDNSIVAQSGLASMVQKLIGTKYMSVDEYIAFEGPIARAGVLANIGPDGKKVPGALPGVVVASPSTSDPDYFYTWTRDSALVFKMLVDQFIHNDETDLKHHLDNYVSSQKILQQVSNPSGDFGNGGLAEPKFHCNLTAFEEPWGRPQRDGPALRATTLIAYGNAIVDSEISYVKQSLWPVIKADLHYVAEYWNKTGFDLWEEVSSRSFFTTAVHHRALREGSTFASRIGETAQVQLYNEQADNILCFLQSYWNPSRAFMTSNTGGGRSGIDANSVLASIHTFDPAAGCDPITFQPCSDKALSNLKVYVDSFRSIYPVNSGIPEDAAVATGRYSEDIYFEGNPWYLTTFAVAEQLYDALVIWKKQKYLEITPLSLEFFRQLLPNIQTGKYGDSTDVFNSVSSAVRNYADGFISVNAKFTPRGGNLAEQFNRTTGEPVSARDLTWSYAAAVTAFRARVGFVPDSWGAKGLKVVTGKDKQCVANPGPSSRINFKVKVDVNAGEHVFLTGSVDELKSWNPDEAVPLSRDGDTTWSIQISVPANTMIQYKYIRKSNGSLMWESDPNHHTKSPAEGGSTVVIDTWQG</sequence>
<evidence type="ECO:0000256" key="6">
    <source>
        <dbReference type="ARBA" id="ARBA00023277"/>
    </source>
</evidence>
<keyword evidence="7 9" id="KW-0326">Glycosidase</keyword>
<evidence type="ECO:0000256" key="3">
    <source>
        <dbReference type="ARBA" id="ARBA00022729"/>
    </source>
</evidence>
<dbReference type="SUPFAM" id="SSF48208">
    <property type="entry name" value="Six-hairpin glycosidases"/>
    <property type="match status" value="1"/>
</dbReference>
<keyword evidence="6 9" id="KW-0119">Carbohydrate metabolism</keyword>
<keyword evidence="11" id="KW-1133">Transmembrane helix</keyword>
<dbReference type="InterPro" id="IPR012341">
    <property type="entry name" value="6hp_glycosidase-like_sf"/>
</dbReference>
<proteinExistence type="inferred from homology"/>
<dbReference type="InterPro" id="IPR008928">
    <property type="entry name" value="6-hairpin_glycosidase_sf"/>
</dbReference>
<dbReference type="Gene3D" id="2.60.40.10">
    <property type="entry name" value="Immunoglobulins"/>
    <property type="match status" value="1"/>
</dbReference>
<dbReference type="Proteomes" id="UP001498398">
    <property type="component" value="Unassembled WGS sequence"/>
</dbReference>
<dbReference type="SUPFAM" id="SSF49452">
    <property type="entry name" value="Starch-binding domain-like"/>
    <property type="match status" value="1"/>
</dbReference>
<evidence type="ECO:0000256" key="11">
    <source>
        <dbReference type="SAM" id="Phobius"/>
    </source>
</evidence>
<keyword evidence="8 9" id="KW-0624">Polysaccharide degradation</keyword>
<organism evidence="13 14">
    <name type="scientific">Marasmiellus scandens</name>
    <dbReference type="NCBI Taxonomy" id="2682957"/>
    <lineage>
        <taxon>Eukaryota</taxon>
        <taxon>Fungi</taxon>
        <taxon>Dikarya</taxon>
        <taxon>Basidiomycota</taxon>
        <taxon>Agaricomycotina</taxon>
        <taxon>Agaricomycetes</taxon>
        <taxon>Agaricomycetidae</taxon>
        <taxon>Agaricales</taxon>
        <taxon>Marasmiineae</taxon>
        <taxon>Omphalotaceae</taxon>
        <taxon>Marasmiellus</taxon>
    </lineage>
</organism>
<keyword evidence="3" id="KW-0732">Signal</keyword>
<dbReference type="PANTHER" id="PTHR31616">
    <property type="entry name" value="TREHALASE"/>
    <property type="match status" value="1"/>
</dbReference>
<evidence type="ECO:0000313" key="13">
    <source>
        <dbReference type="EMBL" id="KAK7468998.1"/>
    </source>
</evidence>
<accession>A0ABR1JZ51</accession>